<sequence>MHVPDGFFDAPTSIATGLIAAGAVGISLQRASREIRETGPALAGLTAAFVFAVQMVNFPVGAGTSGHLLGGALAAALVGPWTAVLVMSTVLLVQGLLFADGGLTALGTNITLMGLITVLVGYFVTRALLQVLPKRVGSVVPAATVGALVSVPVAALCFTGLYAVGGAVDIPLGKLATAMVGWHVLVGLGEAVITAAVLSAVVATRPDLVYAARHLQADLVLVDADGNSSTVSPDRPVAARPPGRSLGVGVAVTLLVAGVVSLFASAHPDGLEFVGAKLGFESAAKDSAVAGSPLADYGVSGIGNSHVSGALAGIIGVLVTIVVGLLIAKLASLRSARANADTTVS</sequence>
<feature type="transmembrane region" description="Helical" evidence="7">
    <location>
        <begin position="307"/>
        <end position="328"/>
    </location>
</feature>
<feature type="transmembrane region" description="Helical" evidence="7">
    <location>
        <begin position="136"/>
        <end position="162"/>
    </location>
</feature>
<evidence type="ECO:0000313" key="10">
    <source>
        <dbReference type="Proteomes" id="UP000549971"/>
    </source>
</evidence>
<keyword evidence="10" id="KW-1185">Reference proteome</keyword>
<dbReference type="InterPro" id="IPR025937">
    <property type="entry name" value="PDGLE_dom"/>
</dbReference>
<organism evidence="9 10">
    <name type="scientific">Kribbella italica</name>
    <dbReference type="NCBI Taxonomy" id="1540520"/>
    <lineage>
        <taxon>Bacteria</taxon>
        <taxon>Bacillati</taxon>
        <taxon>Actinomycetota</taxon>
        <taxon>Actinomycetes</taxon>
        <taxon>Propionibacteriales</taxon>
        <taxon>Kribbellaceae</taxon>
        <taxon>Kribbella</taxon>
    </lineage>
</organism>
<evidence type="ECO:0000256" key="2">
    <source>
        <dbReference type="ARBA" id="ARBA00022448"/>
    </source>
</evidence>
<feature type="transmembrane region" description="Helical" evidence="7">
    <location>
        <begin position="40"/>
        <end position="60"/>
    </location>
</feature>
<dbReference type="GO" id="GO:0000041">
    <property type="term" value="P:transition metal ion transport"/>
    <property type="evidence" value="ECO:0007669"/>
    <property type="project" value="InterPro"/>
</dbReference>
<dbReference type="Gene3D" id="1.10.1760.20">
    <property type="match status" value="1"/>
</dbReference>
<comment type="caution">
    <text evidence="9">The sequence shown here is derived from an EMBL/GenBank/DDBJ whole genome shotgun (WGS) entry which is preliminary data.</text>
</comment>
<name>A0A7W9J4G5_9ACTN</name>
<dbReference type="PANTHER" id="PTHR34229">
    <property type="entry name" value="METAL TRANSPORT PROTEIN HI_1621-RELATED"/>
    <property type="match status" value="1"/>
</dbReference>
<dbReference type="AlphaFoldDB" id="A0A7W9J4G5"/>
<feature type="transmembrane region" description="Helical" evidence="7">
    <location>
        <begin position="182"/>
        <end position="203"/>
    </location>
</feature>
<evidence type="ECO:0000256" key="6">
    <source>
        <dbReference type="ARBA" id="ARBA00023136"/>
    </source>
</evidence>
<dbReference type="InterPro" id="IPR002751">
    <property type="entry name" value="CbiM/NikMN"/>
</dbReference>
<evidence type="ECO:0000256" key="5">
    <source>
        <dbReference type="ARBA" id="ARBA00022989"/>
    </source>
</evidence>
<comment type="subcellular location">
    <subcellularLocation>
        <location evidence="1">Cell membrane</location>
        <topology evidence="1">Multi-pass membrane protein</topology>
    </subcellularLocation>
</comment>
<dbReference type="Pfam" id="PF01891">
    <property type="entry name" value="CbiM"/>
    <property type="match status" value="1"/>
</dbReference>
<feature type="transmembrane region" description="Helical" evidence="7">
    <location>
        <begin position="103"/>
        <end position="124"/>
    </location>
</feature>
<keyword evidence="2" id="KW-0813">Transport</keyword>
<dbReference type="Pfam" id="PF13190">
    <property type="entry name" value="PDGLE"/>
    <property type="match status" value="1"/>
</dbReference>
<feature type="transmembrane region" description="Helical" evidence="7">
    <location>
        <begin position="72"/>
        <end position="97"/>
    </location>
</feature>
<evidence type="ECO:0000313" key="9">
    <source>
        <dbReference type="EMBL" id="MBB5835373.1"/>
    </source>
</evidence>
<evidence type="ECO:0000256" key="1">
    <source>
        <dbReference type="ARBA" id="ARBA00004651"/>
    </source>
</evidence>
<keyword evidence="5 7" id="KW-1133">Transmembrane helix</keyword>
<keyword evidence="4 7" id="KW-0812">Transmembrane</keyword>
<reference evidence="9 10" key="1">
    <citation type="submission" date="2020-08" db="EMBL/GenBank/DDBJ databases">
        <title>Sequencing the genomes of 1000 actinobacteria strains.</title>
        <authorList>
            <person name="Klenk H.-P."/>
        </authorList>
    </citation>
    <scope>NUCLEOTIDE SEQUENCE [LARGE SCALE GENOMIC DNA]</scope>
    <source>
        <strain evidence="9 10">DSM 28967</strain>
    </source>
</reference>
<dbReference type="RefSeq" id="WP_184795034.1">
    <property type="nucleotide sequence ID" value="NZ_JACHMY010000001.1"/>
</dbReference>
<keyword evidence="3" id="KW-1003">Cell membrane</keyword>
<gene>
    <name evidence="9" type="ORF">HDA39_002107</name>
</gene>
<feature type="transmembrane region" description="Helical" evidence="7">
    <location>
        <begin position="245"/>
        <end position="264"/>
    </location>
</feature>
<dbReference type="Proteomes" id="UP000549971">
    <property type="component" value="Unassembled WGS sequence"/>
</dbReference>
<dbReference type="PANTHER" id="PTHR34229:SF1">
    <property type="entry name" value="METAL TRANSPORT PROTEIN HI_1621-RELATED"/>
    <property type="match status" value="1"/>
</dbReference>
<protein>
    <submittedName>
        <fullName evidence="9">Cobalt/nickel transport system permease protein</fullName>
    </submittedName>
</protein>
<feature type="domain" description="PDGLE" evidence="8">
    <location>
        <begin position="246"/>
        <end position="331"/>
    </location>
</feature>
<proteinExistence type="predicted"/>
<accession>A0A7W9J4G5</accession>
<dbReference type="EMBL" id="JACHMY010000001">
    <property type="protein sequence ID" value="MBB5835373.1"/>
    <property type="molecule type" value="Genomic_DNA"/>
</dbReference>
<dbReference type="GO" id="GO:0005886">
    <property type="term" value="C:plasma membrane"/>
    <property type="evidence" value="ECO:0007669"/>
    <property type="project" value="UniProtKB-SubCell"/>
</dbReference>
<feature type="transmembrane region" description="Helical" evidence="7">
    <location>
        <begin position="7"/>
        <end position="28"/>
    </location>
</feature>
<evidence type="ECO:0000256" key="4">
    <source>
        <dbReference type="ARBA" id="ARBA00022692"/>
    </source>
</evidence>
<evidence type="ECO:0000256" key="7">
    <source>
        <dbReference type="SAM" id="Phobius"/>
    </source>
</evidence>
<evidence type="ECO:0000259" key="8">
    <source>
        <dbReference type="Pfam" id="PF13190"/>
    </source>
</evidence>
<evidence type="ECO:0000256" key="3">
    <source>
        <dbReference type="ARBA" id="ARBA00022475"/>
    </source>
</evidence>
<keyword evidence="6 7" id="KW-0472">Membrane</keyword>